<dbReference type="AlphaFoldDB" id="A0A9P1GML6"/>
<dbReference type="OrthoDB" id="10539645at2759"/>
<sequence length="71" mass="7455">MILAGIGLIFFLVTLVVGLFKTGASLDSLLHSGFVGTFGVVGKRLSDQGIGFEDTMQNLEVKLEARGKALG</sequence>
<evidence type="ECO:0000313" key="3">
    <source>
        <dbReference type="Proteomes" id="UP001152797"/>
    </source>
</evidence>
<name>A0A9P1GML6_9DINO</name>
<dbReference type="EMBL" id="CAMXCT010006646">
    <property type="protein sequence ID" value="CAI4017624.1"/>
    <property type="molecule type" value="Genomic_DNA"/>
</dbReference>
<reference evidence="2 3" key="2">
    <citation type="submission" date="2024-05" db="EMBL/GenBank/DDBJ databases">
        <authorList>
            <person name="Chen Y."/>
            <person name="Shah S."/>
            <person name="Dougan E. K."/>
            <person name="Thang M."/>
            <person name="Chan C."/>
        </authorList>
    </citation>
    <scope>NUCLEOTIDE SEQUENCE [LARGE SCALE GENOMIC DNA]</scope>
</reference>
<comment type="caution">
    <text evidence="1">The sequence shown here is derived from an EMBL/GenBank/DDBJ whole genome shotgun (WGS) entry which is preliminary data.</text>
</comment>
<dbReference type="Proteomes" id="UP001152797">
    <property type="component" value="Unassembled WGS sequence"/>
</dbReference>
<evidence type="ECO:0000313" key="1">
    <source>
        <dbReference type="EMBL" id="CAI4017624.1"/>
    </source>
</evidence>
<dbReference type="EMBL" id="CAMXCT020006646">
    <property type="protein sequence ID" value="CAL1170999.1"/>
    <property type="molecule type" value="Genomic_DNA"/>
</dbReference>
<gene>
    <name evidence="1" type="ORF">C1SCF055_LOCUS42255</name>
</gene>
<dbReference type="EMBL" id="CAMXCT030006646">
    <property type="protein sequence ID" value="CAL4804936.1"/>
    <property type="molecule type" value="Genomic_DNA"/>
</dbReference>
<accession>A0A9P1GML6</accession>
<organism evidence="1">
    <name type="scientific">Cladocopium goreaui</name>
    <dbReference type="NCBI Taxonomy" id="2562237"/>
    <lineage>
        <taxon>Eukaryota</taxon>
        <taxon>Sar</taxon>
        <taxon>Alveolata</taxon>
        <taxon>Dinophyceae</taxon>
        <taxon>Suessiales</taxon>
        <taxon>Symbiodiniaceae</taxon>
        <taxon>Cladocopium</taxon>
    </lineage>
</organism>
<protein>
    <submittedName>
        <fullName evidence="2">EF-hand domain-containing protein</fullName>
    </submittedName>
</protein>
<proteinExistence type="predicted"/>
<keyword evidence="3" id="KW-1185">Reference proteome</keyword>
<evidence type="ECO:0000313" key="2">
    <source>
        <dbReference type="EMBL" id="CAL4804936.1"/>
    </source>
</evidence>
<reference evidence="1" key="1">
    <citation type="submission" date="2022-10" db="EMBL/GenBank/DDBJ databases">
        <authorList>
            <person name="Chen Y."/>
            <person name="Dougan E. K."/>
            <person name="Chan C."/>
            <person name="Rhodes N."/>
            <person name="Thang M."/>
        </authorList>
    </citation>
    <scope>NUCLEOTIDE SEQUENCE</scope>
</reference>